<organism evidence="9 10">
    <name type="scientific">Maribacter arcticus</name>
    <dbReference type="NCBI Taxonomy" id="561365"/>
    <lineage>
        <taxon>Bacteria</taxon>
        <taxon>Pseudomonadati</taxon>
        <taxon>Bacteroidota</taxon>
        <taxon>Flavobacteriia</taxon>
        <taxon>Flavobacteriales</taxon>
        <taxon>Flavobacteriaceae</taxon>
        <taxon>Maribacter</taxon>
    </lineage>
</organism>
<protein>
    <recommendedName>
        <fullName evidence="2">histidine kinase</fullName>
        <ecNumber evidence="2">2.7.13.3</ecNumber>
    </recommendedName>
</protein>
<dbReference type="AlphaFoldDB" id="A0A1T5AFQ7"/>
<keyword evidence="10" id="KW-1185">Reference proteome</keyword>
<evidence type="ECO:0000259" key="7">
    <source>
        <dbReference type="PROSITE" id="PS50112"/>
    </source>
</evidence>
<dbReference type="SMART" id="SM00091">
    <property type="entry name" value="PAS"/>
    <property type="match status" value="1"/>
</dbReference>
<evidence type="ECO:0000259" key="6">
    <source>
        <dbReference type="PROSITE" id="PS50109"/>
    </source>
</evidence>
<dbReference type="Pfam" id="PF00989">
    <property type="entry name" value="PAS"/>
    <property type="match status" value="1"/>
</dbReference>
<dbReference type="PROSITE" id="PS50112">
    <property type="entry name" value="PAS"/>
    <property type="match status" value="1"/>
</dbReference>
<accession>A0A1T5AFQ7</accession>
<dbReference type="OrthoDB" id="9810447at2"/>
<keyword evidence="5" id="KW-0418">Kinase</keyword>
<gene>
    <name evidence="9" type="ORF">SAMN05660866_00906</name>
</gene>
<dbReference type="Pfam" id="PF00512">
    <property type="entry name" value="HisKA"/>
    <property type="match status" value="1"/>
</dbReference>
<dbReference type="GO" id="GO:0006355">
    <property type="term" value="P:regulation of DNA-templated transcription"/>
    <property type="evidence" value="ECO:0007669"/>
    <property type="project" value="InterPro"/>
</dbReference>
<dbReference type="SUPFAM" id="SSF55874">
    <property type="entry name" value="ATPase domain of HSP90 chaperone/DNA topoisomerase II/histidine kinase"/>
    <property type="match status" value="1"/>
</dbReference>
<evidence type="ECO:0000256" key="4">
    <source>
        <dbReference type="ARBA" id="ARBA00022679"/>
    </source>
</evidence>
<dbReference type="SUPFAM" id="SSF55785">
    <property type="entry name" value="PYP-like sensor domain (PAS domain)"/>
    <property type="match status" value="1"/>
</dbReference>
<keyword evidence="4" id="KW-0808">Transferase</keyword>
<dbReference type="InterPro" id="IPR005467">
    <property type="entry name" value="His_kinase_dom"/>
</dbReference>
<proteinExistence type="predicted"/>
<dbReference type="PROSITE" id="PS50109">
    <property type="entry name" value="HIS_KIN"/>
    <property type="match status" value="1"/>
</dbReference>
<dbReference type="InterPro" id="IPR004358">
    <property type="entry name" value="Sig_transdc_His_kin-like_C"/>
</dbReference>
<dbReference type="EC" id="2.7.13.3" evidence="2"/>
<dbReference type="InterPro" id="IPR000700">
    <property type="entry name" value="PAS-assoc_C"/>
</dbReference>
<dbReference type="InterPro" id="IPR036890">
    <property type="entry name" value="HATPase_C_sf"/>
</dbReference>
<dbReference type="CDD" id="cd00075">
    <property type="entry name" value="HATPase"/>
    <property type="match status" value="1"/>
</dbReference>
<evidence type="ECO:0000313" key="10">
    <source>
        <dbReference type="Proteomes" id="UP000190339"/>
    </source>
</evidence>
<dbReference type="Gene3D" id="1.10.287.130">
    <property type="match status" value="1"/>
</dbReference>
<reference evidence="10" key="1">
    <citation type="submission" date="2017-02" db="EMBL/GenBank/DDBJ databases">
        <authorList>
            <person name="Varghese N."/>
            <person name="Submissions S."/>
        </authorList>
    </citation>
    <scope>NUCLEOTIDE SEQUENCE [LARGE SCALE GENOMIC DNA]</scope>
    <source>
        <strain evidence="10">DSM 23546</strain>
    </source>
</reference>
<dbReference type="PROSITE" id="PS50113">
    <property type="entry name" value="PAC"/>
    <property type="match status" value="1"/>
</dbReference>
<dbReference type="InterPro" id="IPR003594">
    <property type="entry name" value="HATPase_dom"/>
</dbReference>
<dbReference type="NCBIfam" id="TIGR00229">
    <property type="entry name" value="sensory_box"/>
    <property type="match status" value="1"/>
</dbReference>
<dbReference type="EMBL" id="FUYL01000002">
    <property type="protein sequence ID" value="SKB33659.1"/>
    <property type="molecule type" value="Genomic_DNA"/>
</dbReference>
<keyword evidence="3" id="KW-0597">Phosphoprotein</keyword>
<dbReference type="SMART" id="SM00388">
    <property type="entry name" value="HisKA"/>
    <property type="match status" value="1"/>
</dbReference>
<dbReference type="InterPro" id="IPR013767">
    <property type="entry name" value="PAS_fold"/>
</dbReference>
<dbReference type="RefSeq" id="WP_079511408.1">
    <property type="nucleotide sequence ID" value="NZ_FUYL01000002.1"/>
</dbReference>
<dbReference type="CDD" id="cd00130">
    <property type="entry name" value="PAS"/>
    <property type="match status" value="1"/>
</dbReference>
<dbReference type="PANTHER" id="PTHR43047">
    <property type="entry name" value="TWO-COMPONENT HISTIDINE PROTEIN KINASE"/>
    <property type="match status" value="1"/>
</dbReference>
<evidence type="ECO:0000256" key="2">
    <source>
        <dbReference type="ARBA" id="ARBA00012438"/>
    </source>
</evidence>
<evidence type="ECO:0000256" key="1">
    <source>
        <dbReference type="ARBA" id="ARBA00000085"/>
    </source>
</evidence>
<evidence type="ECO:0000256" key="5">
    <source>
        <dbReference type="ARBA" id="ARBA00022777"/>
    </source>
</evidence>
<dbReference type="SUPFAM" id="SSF47384">
    <property type="entry name" value="Homodimeric domain of signal transducing histidine kinase"/>
    <property type="match status" value="1"/>
</dbReference>
<dbReference type="Pfam" id="PF02518">
    <property type="entry name" value="HATPase_c"/>
    <property type="match status" value="1"/>
</dbReference>
<evidence type="ECO:0000259" key="8">
    <source>
        <dbReference type="PROSITE" id="PS50113"/>
    </source>
</evidence>
<dbReference type="InterPro" id="IPR036097">
    <property type="entry name" value="HisK_dim/P_sf"/>
</dbReference>
<dbReference type="Proteomes" id="UP000190339">
    <property type="component" value="Unassembled WGS sequence"/>
</dbReference>
<evidence type="ECO:0000256" key="3">
    <source>
        <dbReference type="ARBA" id="ARBA00022553"/>
    </source>
</evidence>
<dbReference type="PRINTS" id="PR00344">
    <property type="entry name" value="BCTRLSENSOR"/>
</dbReference>
<dbReference type="GO" id="GO:0000155">
    <property type="term" value="F:phosphorelay sensor kinase activity"/>
    <property type="evidence" value="ECO:0007669"/>
    <property type="project" value="InterPro"/>
</dbReference>
<dbReference type="InterPro" id="IPR035965">
    <property type="entry name" value="PAS-like_dom_sf"/>
</dbReference>
<feature type="domain" description="Histidine kinase" evidence="6">
    <location>
        <begin position="178"/>
        <end position="396"/>
    </location>
</feature>
<evidence type="ECO:0000313" key="9">
    <source>
        <dbReference type="EMBL" id="SKB33659.1"/>
    </source>
</evidence>
<dbReference type="SMART" id="SM00387">
    <property type="entry name" value="HATPase_c"/>
    <property type="match status" value="1"/>
</dbReference>
<dbReference type="Gene3D" id="3.30.565.10">
    <property type="entry name" value="Histidine kinase-like ATPase, C-terminal domain"/>
    <property type="match status" value="1"/>
</dbReference>
<sequence>MRDKSTLQELEEQIVELKMQNEILRLHSSFQNKEEIENHTQTILNNMGDAVFVKDDQSRLLIVNDAFCELFNLPRANIIGKTLAKDVSPEERESFLKIDQQILSDGLENINEESLTVRGGETLIISTRKSRFIDSNGEKFLVGVIRDITDYKKAELALKESEAQFRELNVTKDKLFSIIGHDLRGPFINILSLSELLIENTKEVDVEGADQYLDMINATAKSALTLLDNLLRWAKSQTGQVNYTSKKIGLTSMIHEVLEQSNSIAKTKDITLKKVKSDDIEMYLDEEMFKTILRNLISNAIKFTKPGGKIQVYVASKQNQVEITISDNGIGIAEETRKKLFGISSNISSLGTANEKGSGFGLFLCKEIVEKLGGNIWVESQVGKGSDFKFTLPLNNSMVNPAKIV</sequence>
<dbReference type="STRING" id="561365.SAMN05660866_00906"/>
<dbReference type="CDD" id="cd00082">
    <property type="entry name" value="HisKA"/>
    <property type="match status" value="1"/>
</dbReference>
<dbReference type="Gene3D" id="3.30.450.20">
    <property type="entry name" value="PAS domain"/>
    <property type="match status" value="1"/>
</dbReference>
<dbReference type="FunFam" id="3.30.565.10:FF:000006">
    <property type="entry name" value="Sensor histidine kinase WalK"/>
    <property type="match status" value="1"/>
</dbReference>
<dbReference type="InterPro" id="IPR003661">
    <property type="entry name" value="HisK_dim/P_dom"/>
</dbReference>
<comment type="catalytic activity">
    <reaction evidence="1">
        <text>ATP + protein L-histidine = ADP + protein N-phospho-L-histidine.</text>
        <dbReference type="EC" id="2.7.13.3"/>
    </reaction>
</comment>
<feature type="domain" description="PAS" evidence="7">
    <location>
        <begin position="36"/>
        <end position="106"/>
    </location>
</feature>
<name>A0A1T5AFQ7_9FLAO</name>
<dbReference type="InterPro" id="IPR000014">
    <property type="entry name" value="PAS"/>
</dbReference>
<feature type="domain" description="PAC" evidence="8">
    <location>
        <begin position="109"/>
        <end position="160"/>
    </location>
</feature>